<dbReference type="PRINTS" id="PR00313">
    <property type="entry name" value="CABNDNGRPT"/>
</dbReference>
<proteinExistence type="predicted"/>
<dbReference type="Gene3D" id="2.150.10.10">
    <property type="entry name" value="Serralysin-like metalloprotease, C-terminal"/>
    <property type="match status" value="4"/>
</dbReference>
<sequence>MADYIGTDGNDSYYGTKLSERIEGLGGDDYLLGNGGDDEILGGNGDDNLHGGEGNDTIDGGEGDDGLQGDEGADTLRGGPGNDNLYGESGTDTIYGEGGNDTIRGSFGDLLYGGEGDDTFDWSHDALIDGGAGNDHVRFYYVIAGIDLTAYLSDPGVETQVLGTRIIGIESMSFSAGSGNDRLTGGSGDDELTGNAGDDVLIGGAGNDALSGGEGVDHLSGGAGDDRLLSYGDVGVFADVSDGGEGFDMLEFNAANSSVEITIDLLATSGMVTNVEQLWFLSFGSGSNHVSGGSAADLFSGGSGADFFDGREGDDDIRANGGDDVVHGGGGRDFIEGGNGANRLYGGEGNDIVRGGGVEANLVDGEAGDDEVEGGAGADTIYGGTGDDWLRGNEGNDTIDGGTGTDTAVYNGNRDQYSVTSVSGGFRITDNRDGWNDGEDIVSGVELFLFADGELSAKDVLAPILPSDQWRLYTQSGFSGEIGGHGQVFGTNASQDIAVLNRPGSITFDGSFNRGGDLVRFEGDASNWKISLSGSSAVFSDADTFVVIPVGIAGMAIEFADGIRSLQYNPASATVMFGGQSVSSSPEAISVAADGTAVAPDLDPNARSNLVLSQGGEVVAGGNLNIFGTSGNENVELTKGDVTLDGSFNRGGNGLTVAGAPAAFLGRIEGSSV</sequence>
<gene>
    <name evidence="4" type="ORF">PYV00_17155</name>
</gene>
<dbReference type="PANTHER" id="PTHR38340:SF1">
    <property type="entry name" value="S-LAYER PROTEIN"/>
    <property type="match status" value="1"/>
</dbReference>
<evidence type="ECO:0000313" key="4">
    <source>
        <dbReference type="EMBL" id="MDE8653429.1"/>
    </source>
</evidence>
<evidence type="ECO:0000256" key="3">
    <source>
        <dbReference type="SAM" id="MobiDB-lite"/>
    </source>
</evidence>
<reference evidence="4 5" key="1">
    <citation type="submission" date="2023-03" db="EMBL/GenBank/DDBJ databases">
        <title>NovoSphingobium album sp. nov. isolated from polycyclic aromatic hydrocarbons- and heavy-metal polluted soil.</title>
        <authorList>
            <person name="Liu Z."/>
            <person name="Wang K."/>
        </authorList>
    </citation>
    <scope>NUCLEOTIDE SEQUENCE [LARGE SCALE GENOMIC DNA]</scope>
    <source>
        <strain evidence="4 5">H3SJ31-1</strain>
    </source>
</reference>
<feature type="compositionally biased region" description="Acidic residues" evidence="3">
    <location>
        <begin position="59"/>
        <end position="73"/>
    </location>
</feature>
<dbReference type="Pfam" id="PF00353">
    <property type="entry name" value="HemolysinCabind"/>
    <property type="match status" value="7"/>
</dbReference>
<comment type="caution">
    <text evidence="4">The sequence shown here is derived from an EMBL/GenBank/DDBJ whole genome shotgun (WGS) entry which is preliminary data.</text>
</comment>
<dbReference type="InterPro" id="IPR050557">
    <property type="entry name" value="RTX_toxin/Mannuronan_C5-epim"/>
</dbReference>
<keyword evidence="2" id="KW-0964">Secreted</keyword>
<evidence type="ECO:0000313" key="5">
    <source>
        <dbReference type="Proteomes" id="UP001216253"/>
    </source>
</evidence>
<accession>A0ABT5WU84</accession>
<dbReference type="PANTHER" id="PTHR38340">
    <property type="entry name" value="S-LAYER PROTEIN"/>
    <property type="match status" value="1"/>
</dbReference>
<dbReference type="Proteomes" id="UP001216253">
    <property type="component" value="Unassembled WGS sequence"/>
</dbReference>
<dbReference type="PROSITE" id="PS00330">
    <property type="entry name" value="HEMOLYSIN_CALCIUM"/>
    <property type="match status" value="7"/>
</dbReference>
<dbReference type="SUPFAM" id="SSF51120">
    <property type="entry name" value="beta-Roll"/>
    <property type="match status" value="5"/>
</dbReference>
<evidence type="ECO:0000256" key="1">
    <source>
        <dbReference type="ARBA" id="ARBA00004613"/>
    </source>
</evidence>
<dbReference type="RefSeq" id="WP_275229504.1">
    <property type="nucleotide sequence ID" value="NZ_JARESE010000062.1"/>
</dbReference>
<keyword evidence="5" id="KW-1185">Reference proteome</keyword>
<feature type="region of interest" description="Disordered" evidence="3">
    <location>
        <begin position="367"/>
        <end position="411"/>
    </location>
</feature>
<dbReference type="InterPro" id="IPR011049">
    <property type="entry name" value="Serralysin-like_metalloprot_C"/>
</dbReference>
<protein>
    <submittedName>
        <fullName evidence="4">Calcium-binding protein</fullName>
    </submittedName>
</protein>
<evidence type="ECO:0000256" key="2">
    <source>
        <dbReference type="ARBA" id="ARBA00022525"/>
    </source>
</evidence>
<dbReference type="InterPro" id="IPR001343">
    <property type="entry name" value="Hemolysn_Ca-bd"/>
</dbReference>
<dbReference type="EMBL" id="JARESE010000062">
    <property type="protein sequence ID" value="MDE8653429.1"/>
    <property type="molecule type" value="Genomic_DNA"/>
</dbReference>
<organism evidence="4 5">
    <name type="scientific">Novosphingobium album</name>
    <name type="common">ex Liu et al. 2023</name>
    <dbReference type="NCBI Taxonomy" id="3031130"/>
    <lineage>
        <taxon>Bacteria</taxon>
        <taxon>Pseudomonadati</taxon>
        <taxon>Pseudomonadota</taxon>
        <taxon>Alphaproteobacteria</taxon>
        <taxon>Sphingomonadales</taxon>
        <taxon>Sphingomonadaceae</taxon>
        <taxon>Novosphingobium</taxon>
    </lineage>
</organism>
<comment type="subcellular location">
    <subcellularLocation>
        <location evidence="1">Secreted</location>
    </subcellularLocation>
</comment>
<dbReference type="InterPro" id="IPR018511">
    <property type="entry name" value="Hemolysin-typ_Ca-bd_CS"/>
</dbReference>
<feature type="region of interest" description="Disordered" evidence="3">
    <location>
        <begin position="37"/>
        <end position="99"/>
    </location>
</feature>
<name>A0ABT5WU84_9SPHN</name>